<dbReference type="PROSITE" id="PS50041">
    <property type="entry name" value="C_TYPE_LECTIN_2"/>
    <property type="match status" value="1"/>
</dbReference>
<dbReference type="InterPro" id="IPR000436">
    <property type="entry name" value="Sushi_SCR_CCP_dom"/>
</dbReference>
<feature type="disulfide bond" evidence="11">
    <location>
        <begin position="423"/>
        <end position="450"/>
    </location>
</feature>
<dbReference type="PANTHER" id="PTHR22804">
    <property type="entry name" value="AGGRECAN/VERSICAN PROTEOGLYCAN"/>
    <property type="match status" value="1"/>
</dbReference>
<evidence type="ECO:0000256" key="4">
    <source>
        <dbReference type="ARBA" id="ARBA00022659"/>
    </source>
</evidence>
<sequence length="504" mass="57225">MVTVSTVGGEVENVTSELLSASTKSPSIISTGAESGSGSFERVSGEMTTTKKPKIDSMDEQSLPPDEIQTVFKVDATPASKMQSTSVERTSEKEDVVGKIEGVVTPHTEIPTRTHTEFTTMTPAQTQSWPVLVASIATTPSAFSEEDDKPDCDKPHIGGEPPIRGQETDTELDLEQTVVGETVEIPGVHSCTENICLNGGACYKSGSIYTCRCAPGYSGNRCETDFDECQSNPCRNGGTCVDKLASFTCVCLPSYSGLYCDEDTDTCDYGWHKFQGHCYKHCPRRRNWDTAERECRMQGAHLSSILSHEEQQFVNRLGQDYQWIGLNDKMFDSDFRWTDSSPVQYENWRPNQPDSFFSSGEDCVVMIWHEDGQWNDVPCNYHLTFTCKKGTVACNQPPLVENARTFGKKLERYEINSLVRYQCQTGFIQRHVPTIRCRGDGRWDTPKISCMNPSRYQRTYIRRHQHNSLYSINNFKRWPDEAFRLYQKRYWGRRDRTENTLKRQ</sequence>
<dbReference type="InterPro" id="IPR018097">
    <property type="entry name" value="EGF_Ca-bd_CS"/>
</dbReference>
<keyword evidence="4 11" id="KW-0768">Sushi</keyword>
<dbReference type="GO" id="GO:0005615">
    <property type="term" value="C:extracellular space"/>
    <property type="evidence" value="ECO:0007669"/>
    <property type="project" value="TreeGrafter"/>
</dbReference>
<feature type="domain" description="EGF-like" evidence="13">
    <location>
        <begin position="225"/>
        <end position="261"/>
    </location>
</feature>
<dbReference type="GO" id="GO:0002052">
    <property type="term" value="P:positive regulation of neuroblast proliferation"/>
    <property type="evidence" value="ECO:0007669"/>
    <property type="project" value="TreeGrafter"/>
</dbReference>
<feature type="domain" description="EGF-like" evidence="13">
    <location>
        <begin position="187"/>
        <end position="223"/>
    </location>
</feature>
<dbReference type="FunFam" id="3.10.100.10:FF:000003">
    <property type="entry name" value="Versican core protein"/>
    <property type="match status" value="1"/>
</dbReference>
<dbReference type="SMART" id="SM00181">
    <property type="entry name" value="EGF"/>
    <property type="match status" value="2"/>
</dbReference>
<evidence type="ECO:0000256" key="11">
    <source>
        <dbReference type="PROSITE-ProRule" id="PRU00302"/>
    </source>
</evidence>
<feature type="disulfide bond" evidence="11">
    <location>
        <begin position="394"/>
        <end position="437"/>
    </location>
</feature>
<evidence type="ECO:0000313" key="17">
    <source>
        <dbReference type="Proteomes" id="UP001488805"/>
    </source>
</evidence>
<dbReference type="InterPro" id="IPR000152">
    <property type="entry name" value="EGF-type_Asp/Asn_hydroxyl_site"/>
</dbReference>
<evidence type="ECO:0000256" key="6">
    <source>
        <dbReference type="ARBA" id="ARBA00022737"/>
    </source>
</evidence>
<dbReference type="CDD" id="cd00054">
    <property type="entry name" value="EGF_CA"/>
    <property type="match status" value="2"/>
</dbReference>
<feature type="region of interest" description="Disordered" evidence="12">
    <location>
        <begin position="18"/>
        <end position="62"/>
    </location>
</feature>
<dbReference type="PANTHER" id="PTHR22804:SF40">
    <property type="entry name" value="HYALURONAN AND PROTEOGLYCAN LINK PROTEIN 3"/>
    <property type="match status" value="1"/>
</dbReference>
<dbReference type="Gene3D" id="2.10.70.10">
    <property type="entry name" value="Complement Module, domain 1"/>
    <property type="match status" value="1"/>
</dbReference>
<dbReference type="EMBL" id="JBCEZU010000221">
    <property type="protein sequence ID" value="KAK9522641.1"/>
    <property type="molecule type" value="Genomic_DNA"/>
</dbReference>
<dbReference type="GO" id="GO:0072534">
    <property type="term" value="C:perineuronal net"/>
    <property type="evidence" value="ECO:0007669"/>
    <property type="project" value="TreeGrafter"/>
</dbReference>
<dbReference type="PROSITE" id="PS50026">
    <property type="entry name" value="EGF_3"/>
    <property type="match status" value="2"/>
</dbReference>
<gene>
    <name evidence="16" type="ORF">VZT92_019090</name>
</gene>
<evidence type="ECO:0000256" key="9">
    <source>
        <dbReference type="ARBA" id="ARBA00023180"/>
    </source>
</evidence>
<evidence type="ECO:0000256" key="2">
    <source>
        <dbReference type="ARBA" id="ARBA00022525"/>
    </source>
</evidence>
<dbReference type="SMART" id="SM00179">
    <property type="entry name" value="EGF_CA"/>
    <property type="match status" value="2"/>
</dbReference>
<evidence type="ECO:0000256" key="10">
    <source>
        <dbReference type="PROSITE-ProRule" id="PRU00076"/>
    </source>
</evidence>
<keyword evidence="2" id="KW-0964">Secreted</keyword>
<evidence type="ECO:0000313" key="16">
    <source>
        <dbReference type="EMBL" id="KAK9522641.1"/>
    </source>
</evidence>
<comment type="caution">
    <text evidence="10">Lacks conserved residue(s) required for the propagation of feature annotation.</text>
</comment>
<keyword evidence="5" id="KW-0732">Signal</keyword>
<dbReference type="SUPFAM" id="SSF56436">
    <property type="entry name" value="C-type lectin-like"/>
    <property type="match status" value="1"/>
</dbReference>
<dbReference type="GO" id="GO:0001501">
    <property type="term" value="P:skeletal system development"/>
    <property type="evidence" value="ECO:0007669"/>
    <property type="project" value="TreeGrafter"/>
</dbReference>
<dbReference type="InterPro" id="IPR016187">
    <property type="entry name" value="CTDL_fold"/>
</dbReference>
<dbReference type="Gene3D" id="3.10.100.10">
    <property type="entry name" value="Mannose-Binding Protein A, subunit A"/>
    <property type="match status" value="1"/>
</dbReference>
<dbReference type="FunFam" id="2.10.25.10:FF:000006">
    <property type="entry name" value="Versican core protein-like isoform 1"/>
    <property type="match status" value="1"/>
</dbReference>
<evidence type="ECO:0000256" key="7">
    <source>
        <dbReference type="ARBA" id="ARBA00022837"/>
    </source>
</evidence>
<dbReference type="GO" id="GO:0045202">
    <property type="term" value="C:synapse"/>
    <property type="evidence" value="ECO:0007669"/>
    <property type="project" value="TreeGrafter"/>
</dbReference>
<keyword evidence="6" id="KW-0677">Repeat</keyword>
<dbReference type="PROSITE" id="PS01187">
    <property type="entry name" value="EGF_CA"/>
    <property type="match status" value="1"/>
</dbReference>
<reference evidence="16 17" key="1">
    <citation type="journal article" date="2024" name="Genome Biol. Evol.">
        <title>Chromosome-level genome assembly of the viviparous eelpout Zoarces viviparus.</title>
        <authorList>
            <person name="Fuhrmann N."/>
            <person name="Brasseur M.V."/>
            <person name="Bakowski C.E."/>
            <person name="Podsiadlowski L."/>
            <person name="Prost S."/>
            <person name="Krehenwinkel H."/>
            <person name="Mayer C."/>
        </authorList>
    </citation>
    <scope>NUCLEOTIDE SEQUENCE [LARGE SCALE GENOMIC DNA]</scope>
    <source>
        <strain evidence="16">NO-MEL_2022_Ind0_liver</strain>
    </source>
</reference>
<dbReference type="InterPro" id="IPR000742">
    <property type="entry name" value="EGF"/>
</dbReference>
<dbReference type="SMART" id="SM00034">
    <property type="entry name" value="CLECT"/>
    <property type="match status" value="1"/>
</dbReference>
<evidence type="ECO:0000256" key="8">
    <source>
        <dbReference type="ARBA" id="ARBA00023157"/>
    </source>
</evidence>
<feature type="compositionally biased region" description="Polar residues" evidence="12">
    <location>
        <begin position="18"/>
        <end position="38"/>
    </location>
</feature>
<dbReference type="Pfam" id="PF00059">
    <property type="entry name" value="Lectin_C"/>
    <property type="match status" value="1"/>
</dbReference>
<dbReference type="SUPFAM" id="SSF57535">
    <property type="entry name" value="Complement control module/SCR domain"/>
    <property type="match status" value="1"/>
</dbReference>
<feature type="disulfide bond" evidence="10">
    <location>
        <begin position="251"/>
        <end position="260"/>
    </location>
</feature>
<dbReference type="PROSITE" id="PS00615">
    <property type="entry name" value="C_TYPE_LECTIN_1"/>
    <property type="match status" value="1"/>
</dbReference>
<organism evidence="16 17">
    <name type="scientific">Zoarces viviparus</name>
    <name type="common">Viviparous eelpout</name>
    <name type="synonym">Blennius viviparus</name>
    <dbReference type="NCBI Taxonomy" id="48416"/>
    <lineage>
        <taxon>Eukaryota</taxon>
        <taxon>Metazoa</taxon>
        <taxon>Chordata</taxon>
        <taxon>Craniata</taxon>
        <taxon>Vertebrata</taxon>
        <taxon>Euteleostomi</taxon>
        <taxon>Actinopterygii</taxon>
        <taxon>Neopterygii</taxon>
        <taxon>Teleostei</taxon>
        <taxon>Neoteleostei</taxon>
        <taxon>Acanthomorphata</taxon>
        <taxon>Eupercaria</taxon>
        <taxon>Perciformes</taxon>
        <taxon>Cottioidei</taxon>
        <taxon>Zoarcales</taxon>
        <taxon>Zoarcidae</taxon>
        <taxon>Zoarcinae</taxon>
        <taxon>Zoarces</taxon>
    </lineage>
</organism>
<dbReference type="AlphaFoldDB" id="A0AAW1EJW8"/>
<comment type="caution">
    <text evidence="16">The sequence shown here is derived from an EMBL/GenBank/DDBJ whole genome shotgun (WGS) entry which is preliminary data.</text>
</comment>
<dbReference type="InterPro" id="IPR035976">
    <property type="entry name" value="Sushi/SCR/CCP_sf"/>
</dbReference>
<dbReference type="PROSITE" id="PS01186">
    <property type="entry name" value="EGF_2"/>
    <property type="match status" value="1"/>
</dbReference>
<evidence type="ECO:0000256" key="5">
    <source>
        <dbReference type="ARBA" id="ARBA00022729"/>
    </source>
</evidence>
<evidence type="ECO:0000259" key="13">
    <source>
        <dbReference type="PROSITE" id="PS50026"/>
    </source>
</evidence>
<dbReference type="Pfam" id="PF00008">
    <property type="entry name" value="EGF"/>
    <property type="match status" value="2"/>
</dbReference>
<dbReference type="PROSITE" id="PS00010">
    <property type="entry name" value="ASX_HYDROXYL"/>
    <property type="match status" value="1"/>
</dbReference>
<dbReference type="GO" id="GO:0007417">
    <property type="term" value="P:central nervous system development"/>
    <property type="evidence" value="ECO:0007669"/>
    <property type="project" value="TreeGrafter"/>
</dbReference>
<dbReference type="Proteomes" id="UP001488805">
    <property type="component" value="Unassembled WGS sequence"/>
</dbReference>
<accession>A0AAW1EJW8</accession>
<dbReference type="PROSITE" id="PS00022">
    <property type="entry name" value="EGF_1"/>
    <property type="match status" value="2"/>
</dbReference>
<evidence type="ECO:0000259" key="15">
    <source>
        <dbReference type="PROSITE" id="PS50923"/>
    </source>
</evidence>
<keyword evidence="8 10" id="KW-1015">Disulfide bond</keyword>
<evidence type="ECO:0008006" key="18">
    <source>
        <dbReference type="Google" id="ProtNLM"/>
    </source>
</evidence>
<feature type="domain" description="Sushi" evidence="15">
    <location>
        <begin position="392"/>
        <end position="452"/>
    </location>
</feature>
<dbReference type="SMART" id="SM00032">
    <property type="entry name" value="CCP"/>
    <property type="match status" value="1"/>
</dbReference>
<dbReference type="Gene3D" id="2.10.25.10">
    <property type="entry name" value="Laminin"/>
    <property type="match status" value="2"/>
</dbReference>
<evidence type="ECO:0000256" key="12">
    <source>
        <dbReference type="SAM" id="MobiDB-lite"/>
    </source>
</evidence>
<dbReference type="FunFam" id="2.10.70.10:FF:000003">
    <property type="entry name" value="Versican core protein"/>
    <property type="match status" value="1"/>
</dbReference>
<keyword evidence="7" id="KW-0106">Calcium</keyword>
<dbReference type="SUPFAM" id="SSF57196">
    <property type="entry name" value="EGF/Laminin"/>
    <property type="match status" value="1"/>
</dbReference>
<dbReference type="FunFam" id="2.10.25.10:FF:000012">
    <property type="entry name" value="Delta-like protein"/>
    <property type="match status" value="1"/>
</dbReference>
<keyword evidence="3 10" id="KW-0245">EGF-like domain</keyword>
<evidence type="ECO:0000256" key="1">
    <source>
        <dbReference type="ARBA" id="ARBA00004613"/>
    </source>
</evidence>
<dbReference type="GO" id="GO:0005509">
    <property type="term" value="F:calcium ion binding"/>
    <property type="evidence" value="ECO:0007669"/>
    <property type="project" value="InterPro"/>
</dbReference>
<feature type="domain" description="C-type lectin" evidence="14">
    <location>
        <begin position="274"/>
        <end position="388"/>
    </location>
</feature>
<keyword evidence="17" id="KW-1185">Reference proteome</keyword>
<dbReference type="InterPro" id="IPR001304">
    <property type="entry name" value="C-type_lectin-like"/>
</dbReference>
<dbReference type="Pfam" id="PF00084">
    <property type="entry name" value="Sushi"/>
    <property type="match status" value="1"/>
</dbReference>
<evidence type="ECO:0000259" key="14">
    <source>
        <dbReference type="PROSITE" id="PS50041"/>
    </source>
</evidence>
<comment type="subcellular location">
    <subcellularLocation>
        <location evidence="1">Secreted</location>
    </subcellularLocation>
</comment>
<proteinExistence type="predicted"/>
<keyword evidence="9" id="KW-0325">Glycoprotein</keyword>
<dbReference type="InterPro" id="IPR018378">
    <property type="entry name" value="C-type_lectin_CS"/>
</dbReference>
<dbReference type="GO" id="GO:0010001">
    <property type="term" value="P:glial cell differentiation"/>
    <property type="evidence" value="ECO:0007669"/>
    <property type="project" value="TreeGrafter"/>
</dbReference>
<protein>
    <recommendedName>
        <fullName evidence="18">Versican core protein</fullName>
    </recommendedName>
</protein>
<feature type="disulfide bond" evidence="10">
    <location>
        <begin position="213"/>
        <end position="222"/>
    </location>
</feature>
<name>A0AAW1EJW8_ZOAVI</name>
<evidence type="ECO:0000256" key="3">
    <source>
        <dbReference type="ARBA" id="ARBA00022536"/>
    </source>
</evidence>
<dbReference type="InterPro" id="IPR016186">
    <property type="entry name" value="C-type_lectin-like/link_sf"/>
</dbReference>
<dbReference type="PROSITE" id="PS50923">
    <property type="entry name" value="SUSHI"/>
    <property type="match status" value="1"/>
</dbReference>
<dbReference type="CDD" id="cd00033">
    <property type="entry name" value="CCP"/>
    <property type="match status" value="1"/>
</dbReference>
<dbReference type="InterPro" id="IPR050691">
    <property type="entry name" value="Hyaluronan_bind_Proteoglycan"/>
</dbReference>
<dbReference type="InterPro" id="IPR001881">
    <property type="entry name" value="EGF-like_Ca-bd_dom"/>
</dbReference>